<proteinExistence type="predicted"/>
<sequence>MEKHYWYTSCSACKQGRLIITHDTTNERLYLHCEDCEMGWLNPKDADENKNGFLTLLVEFETENPTLQLIQDKKWSSIAKNFFED</sequence>
<organism evidence="1 2">
    <name type="scientific">Pseudomonas viridiflava</name>
    <name type="common">Phytomonas viridiflava</name>
    <dbReference type="NCBI Taxonomy" id="33069"/>
    <lineage>
        <taxon>Bacteria</taxon>
        <taxon>Pseudomonadati</taxon>
        <taxon>Pseudomonadota</taxon>
        <taxon>Gammaproteobacteria</taxon>
        <taxon>Pseudomonadales</taxon>
        <taxon>Pseudomonadaceae</taxon>
        <taxon>Pseudomonas</taxon>
    </lineage>
</organism>
<evidence type="ECO:0000313" key="2">
    <source>
        <dbReference type="Proteomes" id="UP000196842"/>
    </source>
</evidence>
<dbReference type="AlphaFoldDB" id="A0A1Y6JSJ4"/>
<gene>
    <name evidence="1" type="ORF">CFBP1590__5309</name>
</gene>
<dbReference type="KEGG" id="pvd:CFBP1590__5309"/>
<dbReference type="EMBL" id="LT855380">
    <property type="protein sequence ID" value="SMS12895.1"/>
    <property type="molecule type" value="Genomic_DNA"/>
</dbReference>
<accession>A0A1Y6JSJ4</accession>
<evidence type="ECO:0000313" key="1">
    <source>
        <dbReference type="EMBL" id="SMS12895.1"/>
    </source>
</evidence>
<dbReference type="Proteomes" id="UP000196842">
    <property type="component" value="Chromosome I"/>
</dbReference>
<reference evidence="1 2" key="1">
    <citation type="submission" date="2017-05" db="EMBL/GenBank/DDBJ databases">
        <authorList>
            <person name="Song R."/>
            <person name="Chenine A.L."/>
            <person name="Ruprecht R.M."/>
        </authorList>
    </citation>
    <scope>NUCLEOTIDE SEQUENCE [LARGE SCALE GENOMIC DNA]</scope>
    <source>
        <strain evidence="1 2">CFBP 1590</strain>
    </source>
</reference>
<name>A0A1Y6JSJ4_PSEVI</name>
<protein>
    <submittedName>
        <fullName evidence="1">Uncharacterized protein</fullName>
    </submittedName>
</protein>